<dbReference type="InParanoid" id="A0A165S6F2"/>
<gene>
    <name evidence="1" type="ORF">NEOLEDRAFT_1035431</name>
</gene>
<evidence type="ECO:0000313" key="2">
    <source>
        <dbReference type="Proteomes" id="UP000076761"/>
    </source>
</evidence>
<evidence type="ECO:0008006" key="3">
    <source>
        <dbReference type="Google" id="ProtNLM"/>
    </source>
</evidence>
<dbReference type="EMBL" id="KV425576">
    <property type="protein sequence ID" value="KZT24733.1"/>
    <property type="molecule type" value="Genomic_DNA"/>
</dbReference>
<feature type="non-terminal residue" evidence="1">
    <location>
        <position position="1"/>
    </location>
</feature>
<sequence length="56" mass="6127">AAQDDLMQSADGRSLCNVNSSEMARFFWEETVCQCGHISQIMADNGSEIKAAFAKL</sequence>
<reference evidence="1 2" key="1">
    <citation type="journal article" date="2016" name="Mol. Biol. Evol.">
        <title>Comparative Genomics of Early-Diverging Mushroom-Forming Fungi Provides Insights into the Origins of Lignocellulose Decay Capabilities.</title>
        <authorList>
            <person name="Nagy L.G."/>
            <person name="Riley R."/>
            <person name="Tritt A."/>
            <person name="Adam C."/>
            <person name="Daum C."/>
            <person name="Floudas D."/>
            <person name="Sun H."/>
            <person name="Yadav J.S."/>
            <person name="Pangilinan J."/>
            <person name="Larsson K.H."/>
            <person name="Matsuura K."/>
            <person name="Barry K."/>
            <person name="Labutti K."/>
            <person name="Kuo R."/>
            <person name="Ohm R.A."/>
            <person name="Bhattacharya S.S."/>
            <person name="Shirouzu T."/>
            <person name="Yoshinaga Y."/>
            <person name="Martin F.M."/>
            <person name="Grigoriev I.V."/>
            <person name="Hibbett D.S."/>
        </authorList>
    </citation>
    <scope>NUCLEOTIDE SEQUENCE [LARGE SCALE GENOMIC DNA]</scope>
    <source>
        <strain evidence="1 2">HHB14362 ss-1</strain>
    </source>
</reference>
<evidence type="ECO:0000313" key="1">
    <source>
        <dbReference type="EMBL" id="KZT24733.1"/>
    </source>
</evidence>
<accession>A0A165S6F2</accession>
<protein>
    <recommendedName>
        <fullName evidence="3">Integrase catalytic domain-containing protein</fullName>
    </recommendedName>
</protein>
<feature type="non-terminal residue" evidence="1">
    <location>
        <position position="56"/>
    </location>
</feature>
<proteinExistence type="predicted"/>
<dbReference type="AlphaFoldDB" id="A0A165S6F2"/>
<keyword evidence="2" id="KW-1185">Reference proteome</keyword>
<name>A0A165S6F2_9AGAM</name>
<organism evidence="1 2">
    <name type="scientific">Neolentinus lepideus HHB14362 ss-1</name>
    <dbReference type="NCBI Taxonomy" id="1314782"/>
    <lineage>
        <taxon>Eukaryota</taxon>
        <taxon>Fungi</taxon>
        <taxon>Dikarya</taxon>
        <taxon>Basidiomycota</taxon>
        <taxon>Agaricomycotina</taxon>
        <taxon>Agaricomycetes</taxon>
        <taxon>Gloeophyllales</taxon>
        <taxon>Gloeophyllaceae</taxon>
        <taxon>Neolentinus</taxon>
    </lineage>
</organism>
<dbReference type="Proteomes" id="UP000076761">
    <property type="component" value="Unassembled WGS sequence"/>
</dbReference>